<feature type="domain" description="BPG-independent PGAM N-terminal" evidence="12">
    <location>
        <begin position="82"/>
        <end position="297"/>
    </location>
</feature>
<dbReference type="InterPro" id="IPR011258">
    <property type="entry name" value="BPG-indep_PGM_N"/>
</dbReference>
<dbReference type="GO" id="GO:0006096">
    <property type="term" value="P:glycolytic process"/>
    <property type="evidence" value="ECO:0007669"/>
    <property type="project" value="UniProtKB-UniPathway"/>
</dbReference>
<comment type="catalytic activity">
    <reaction evidence="1">
        <text>(2R)-2-phosphoglycerate = (2R)-3-phosphoglycerate</text>
        <dbReference type="Rhea" id="RHEA:15901"/>
        <dbReference type="ChEBI" id="CHEBI:58272"/>
        <dbReference type="ChEBI" id="CHEBI:58289"/>
        <dbReference type="EC" id="5.4.2.12"/>
    </reaction>
</comment>
<dbReference type="HAMAP" id="MF_01038">
    <property type="entry name" value="GpmI"/>
    <property type="match status" value="1"/>
</dbReference>
<comment type="similarity">
    <text evidence="4">Belongs to the BPG-independent phosphoglycerate mutase family.</text>
</comment>
<evidence type="ECO:0000256" key="4">
    <source>
        <dbReference type="ARBA" id="ARBA00008819"/>
    </source>
</evidence>
<name>A0A0W8E5Z2_9ZZZZ</name>
<dbReference type="PANTHER" id="PTHR31637">
    <property type="entry name" value="2,3-BISPHOSPHOGLYCERATE-INDEPENDENT PHOSPHOGLYCERATE MUTASE"/>
    <property type="match status" value="1"/>
</dbReference>
<evidence type="ECO:0000256" key="7">
    <source>
        <dbReference type="ARBA" id="ARBA00023152"/>
    </source>
</evidence>
<dbReference type="AlphaFoldDB" id="A0A0W8E5Z2"/>
<dbReference type="EMBL" id="LNQE01001866">
    <property type="protein sequence ID" value="KUG03837.1"/>
    <property type="molecule type" value="Genomic_DNA"/>
</dbReference>
<dbReference type="PIRSF" id="PIRSF001492">
    <property type="entry name" value="IPGAM"/>
    <property type="match status" value="1"/>
</dbReference>
<dbReference type="NCBIfam" id="TIGR01307">
    <property type="entry name" value="pgm_bpd_ind"/>
    <property type="match status" value="1"/>
</dbReference>
<proteinExistence type="inferred from homology"/>
<keyword evidence="6" id="KW-0479">Metal-binding</keyword>
<dbReference type="SUPFAM" id="SSF53649">
    <property type="entry name" value="Alkaline phosphatase-like"/>
    <property type="match status" value="1"/>
</dbReference>
<sequence>MDKKPLVLMILDGWGEGEECPRNAISLANPENYYKLKRLYPDTCLNTSGKYVGLPWGQMGNSEVGHLNMGAGRIVYQEITRINNAIEEGSFFDNAAFLAAAQEVRNSGGNLHLMGLVSDGGVHSHMDHIYALLEFCQRQHISKVLVHAFLDGRDTDPHSGIKYVQKLQEKMQELSTGKIASVMGRFYAMDRDKRWNRVQRAYNAMVLGEGHLALDPLSAIEKSYQADITDEFIEPVVIIDDDGLPRGTIESGDSIIFFNFRADRAREISHALVDAEFKDFDRVKWPAIHYVCMTQYDIKLSAPIAFMPQSMDNTLGEWLAQQDKKQLRIAETEKYAHVTFFFNGGVEEANSGEDRILIPSPPVETYDLQPEMSAAAVTEQVIKELERDYYDVIILNYANPDMIGHTGNLPAAIKAVQTVDRCLQEVVECVLQKEGIVLITADHGNCEEMVCPQSGCCLTTHTTNLVPFILVSDQHRECHLRSGGALQDIAPTILGLLGIDIPPEMTGQTLIEGG</sequence>
<evidence type="ECO:0000256" key="8">
    <source>
        <dbReference type="ARBA" id="ARBA00023211"/>
    </source>
</evidence>
<dbReference type="CDD" id="cd16010">
    <property type="entry name" value="iPGM"/>
    <property type="match status" value="1"/>
</dbReference>
<evidence type="ECO:0000259" key="11">
    <source>
        <dbReference type="Pfam" id="PF01676"/>
    </source>
</evidence>
<dbReference type="GO" id="GO:0005829">
    <property type="term" value="C:cytosol"/>
    <property type="evidence" value="ECO:0007669"/>
    <property type="project" value="TreeGrafter"/>
</dbReference>
<evidence type="ECO:0000256" key="6">
    <source>
        <dbReference type="ARBA" id="ARBA00022723"/>
    </source>
</evidence>
<dbReference type="InterPro" id="IPR036646">
    <property type="entry name" value="PGAM_B_sf"/>
</dbReference>
<dbReference type="FunFam" id="3.40.1450.10:FF:000001">
    <property type="entry name" value="2,3-bisphosphoglycerate-independent phosphoglycerate mutase"/>
    <property type="match status" value="1"/>
</dbReference>
<keyword evidence="7" id="KW-0324">Glycolysis</keyword>
<comment type="pathway">
    <text evidence="3">Carbohydrate degradation; glycolysis; pyruvate from D-glyceraldehyde 3-phosphate: step 3/5.</text>
</comment>
<dbReference type="GO" id="GO:0030145">
    <property type="term" value="F:manganese ion binding"/>
    <property type="evidence" value="ECO:0007669"/>
    <property type="project" value="InterPro"/>
</dbReference>
<evidence type="ECO:0000313" key="13">
    <source>
        <dbReference type="EMBL" id="KUG03837.1"/>
    </source>
</evidence>
<dbReference type="Gene3D" id="3.40.720.10">
    <property type="entry name" value="Alkaline Phosphatase, subunit A"/>
    <property type="match status" value="1"/>
</dbReference>
<dbReference type="Pfam" id="PF06415">
    <property type="entry name" value="iPGM_N"/>
    <property type="match status" value="1"/>
</dbReference>
<keyword evidence="8" id="KW-0464">Manganese</keyword>
<dbReference type="UniPathway" id="UPA00109">
    <property type="reaction ID" value="UER00186"/>
</dbReference>
<organism evidence="13">
    <name type="scientific">hydrocarbon metagenome</name>
    <dbReference type="NCBI Taxonomy" id="938273"/>
    <lineage>
        <taxon>unclassified sequences</taxon>
        <taxon>metagenomes</taxon>
        <taxon>ecological metagenomes</taxon>
    </lineage>
</organism>
<dbReference type="EC" id="5.4.2.12" evidence="5"/>
<dbReference type="InterPro" id="IPR017850">
    <property type="entry name" value="Alkaline_phosphatase_core_sf"/>
</dbReference>
<evidence type="ECO:0000256" key="1">
    <source>
        <dbReference type="ARBA" id="ARBA00000370"/>
    </source>
</evidence>
<comment type="cofactor">
    <cofactor evidence="2">
        <name>Mn(2+)</name>
        <dbReference type="ChEBI" id="CHEBI:29035"/>
    </cofactor>
</comment>
<dbReference type="PANTHER" id="PTHR31637:SF0">
    <property type="entry name" value="2,3-BISPHOSPHOGLYCERATE-INDEPENDENT PHOSPHOGLYCERATE MUTASE"/>
    <property type="match status" value="1"/>
</dbReference>
<dbReference type="InterPro" id="IPR006124">
    <property type="entry name" value="Metalloenzyme"/>
</dbReference>
<dbReference type="Gene3D" id="3.40.1450.10">
    <property type="entry name" value="BPG-independent phosphoglycerate mutase, domain B"/>
    <property type="match status" value="1"/>
</dbReference>
<reference evidence="13" key="1">
    <citation type="journal article" date="2015" name="Proc. Natl. Acad. Sci. U.S.A.">
        <title>Networks of energetic and metabolic interactions define dynamics in microbial communities.</title>
        <authorList>
            <person name="Embree M."/>
            <person name="Liu J.K."/>
            <person name="Al-Bassam M.M."/>
            <person name="Zengler K."/>
        </authorList>
    </citation>
    <scope>NUCLEOTIDE SEQUENCE</scope>
</reference>
<evidence type="ECO:0000256" key="9">
    <source>
        <dbReference type="ARBA" id="ARBA00023235"/>
    </source>
</evidence>
<evidence type="ECO:0000256" key="5">
    <source>
        <dbReference type="ARBA" id="ARBA00012026"/>
    </source>
</evidence>
<feature type="domain" description="Metalloenzyme" evidence="11">
    <location>
        <begin position="4"/>
        <end position="500"/>
    </location>
</feature>
<comment type="caution">
    <text evidence="13">The sequence shown here is derived from an EMBL/GenBank/DDBJ whole genome shotgun (WGS) entry which is preliminary data.</text>
</comment>
<keyword evidence="9" id="KW-0413">Isomerase</keyword>
<dbReference type="Pfam" id="PF01676">
    <property type="entry name" value="Metalloenzyme"/>
    <property type="match status" value="1"/>
</dbReference>
<dbReference type="InterPro" id="IPR005995">
    <property type="entry name" value="Pgm_bpd_ind"/>
</dbReference>
<dbReference type="GO" id="GO:0004619">
    <property type="term" value="F:phosphoglycerate mutase activity"/>
    <property type="evidence" value="ECO:0007669"/>
    <property type="project" value="UniProtKB-EC"/>
</dbReference>
<gene>
    <name evidence="13" type="ORF">ASZ90_018734</name>
</gene>
<accession>A0A0W8E5Z2</accession>
<evidence type="ECO:0000256" key="3">
    <source>
        <dbReference type="ARBA" id="ARBA00004798"/>
    </source>
</evidence>
<dbReference type="SUPFAM" id="SSF64158">
    <property type="entry name" value="2,3-Bisphosphoglycerate-independent phosphoglycerate mutase, substrate-binding domain"/>
    <property type="match status" value="1"/>
</dbReference>
<evidence type="ECO:0000256" key="2">
    <source>
        <dbReference type="ARBA" id="ARBA00001936"/>
    </source>
</evidence>
<dbReference type="GO" id="GO:0006007">
    <property type="term" value="P:glucose catabolic process"/>
    <property type="evidence" value="ECO:0007669"/>
    <property type="project" value="InterPro"/>
</dbReference>
<evidence type="ECO:0000259" key="12">
    <source>
        <dbReference type="Pfam" id="PF06415"/>
    </source>
</evidence>
<protein>
    <recommendedName>
        <fullName evidence="10">2,3-bisphosphoglycerate-independent phosphoglycerate mutase</fullName>
        <ecNumber evidence="5">5.4.2.12</ecNumber>
    </recommendedName>
</protein>
<evidence type="ECO:0000256" key="10">
    <source>
        <dbReference type="ARBA" id="ARBA00071648"/>
    </source>
</evidence>